<keyword evidence="9 18" id="KW-0472">Membrane</keyword>
<dbReference type="InterPro" id="IPR001708">
    <property type="entry name" value="YidC/ALB3/OXA1/COX18"/>
</dbReference>
<evidence type="ECO:0000256" key="5">
    <source>
        <dbReference type="ARBA" id="ARBA00022475"/>
    </source>
</evidence>
<evidence type="ECO:0000259" key="19">
    <source>
        <dbReference type="Pfam" id="PF02096"/>
    </source>
</evidence>
<dbReference type="PANTHER" id="PTHR12428:SF65">
    <property type="entry name" value="CYTOCHROME C OXIDASE ASSEMBLY PROTEIN COX18, MITOCHONDRIAL"/>
    <property type="match status" value="1"/>
</dbReference>
<feature type="region of interest" description="Disordered" evidence="17">
    <location>
        <begin position="226"/>
        <end position="250"/>
    </location>
</feature>
<organism evidence="20 21">
    <name type="scientific">Thermoleophilum album</name>
    <dbReference type="NCBI Taxonomy" id="29539"/>
    <lineage>
        <taxon>Bacteria</taxon>
        <taxon>Bacillati</taxon>
        <taxon>Actinomycetota</taxon>
        <taxon>Thermoleophilia</taxon>
        <taxon>Thermoleophilales</taxon>
        <taxon>Thermoleophilaceae</taxon>
        <taxon>Thermoleophilum</taxon>
    </lineage>
</organism>
<accession>A0A1H6FL48</accession>
<keyword evidence="10" id="KW-0143">Chaperone</keyword>
<feature type="domain" description="Membrane insertase YidC/Oxa/ALB C-terminal" evidence="19">
    <location>
        <begin position="32"/>
        <end position="218"/>
    </location>
</feature>
<evidence type="ECO:0000256" key="8">
    <source>
        <dbReference type="ARBA" id="ARBA00022989"/>
    </source>
</evidence>
<proteinExistence type="inferred from homology"/>
<dbReference type="OrthoDB" id="9780552at2"/>
<keyword evidence="6 16" id="KW-0812">Transmembrane</keyword>
<sequence>MPIANILQPLIDACGAILKFWHGVLGDFPGSWGVSIILMTFTVRLAILPLTFKGIKAMQRLQQLQPEIKRIQERYRDDRQRMQEELLRFYREQRVNPLGSCLPLLLQIPFFISLFYLLRSSEFRAEIRGNESFLFIPDLSERLTDRPLLLAIMIALYVATQLGASAVTAVSADPTQRRIMFALPLVFAVFIVNFEAGLILYWITTNVWTIGQQLLVKRLLPTPEPAPAAAGAVRTQATPPPPPKRRSRKR</sequence>
<dbReference type="STRING" id="29539.SAMN02745716_0658"/>
<keyword evidence="4" id="KW-0813">Transport</keyword>
<evidence type="ECO:0000313" key="20">
    <source>
        <dbReference type="EMBL" id="SEH11102.1"/>
    </source>
</evidence>
<evidence type="ECO:0000256" key="11">
    <source>
        <dbReference type="ARBA" id="ARBA00025034"/>
    </source>
</evidence>
<comment type="similarity">
    <text evidence="2">Belongs to the OXA1/ALB3/YidC family. Type 1 subfamily.</text>
</comment>
<keyword evidence="5" id="KW-1003">Cell membrane</keyword>
<evidence type="ECO:0000256" key="10">
    <source>
        <dbReference type="ARBA" id="ARBA00023186"/>
    </source>
</evidence>
<name>A0A1H6FL48_THEAL</name>
<dbReference type="CDD" id="cd20070">
    <property type="entry name" value="5TM_YidC_Alb3"/>
    <property type="match status" value="1"/>
</dbReference>
<protein>
    <recommendedName>
        <fullName evidence="3">Membrane protein insertase YidC</fullName>
    </recommendedName>
    <alternativeName>
        <fullName evidence="15">Foldase YidC</fullName>
    </alternativeName>
    <alternativeName>
        <fullName evidence="14">Membrane integrase YidC</fullName>
    </alternativeName>
    <alternativeName>
        <fullName evidence="13">Membrane protein YidC</fullName>
    </alternativeName>
</protein>
<dbReference type="GO" id="GO:0005886">
    <property type="term" value="C:plasma membrane"/>
    <property type="evidence" value="ECO:0007669"/>
    <property type="project" value="UniProtKB-SubCell"/>
</dbReference>
<dbReference type="InterPro" id="IPR047196">
    <property type="entry name" value="YidC_ALB_C"/>
</dbReference>
<evidence type="ECO:0000256" key="13">
    <source>
        <dbReference type="ARBA" id="ARBA00031538"/>
    </source>
</evidence>
<comment type="function">
    <text evidence="11">Required for the insertion and/or proper folding and/or complex formation of integral membrane proteins into the membrane. Involved in integration of membrane proteins that insert both dependently and independently of the Sec translocase complex, as well as at least some lipoproteins. Aids folding of multispanning membrane proteins.</text>
</comment>
<evidence type="ECO:0000256" key="17">
    <source>
        <dbReference type="SAM" id="MobiDB-lite"/>
    </source>
</evidence>
<comment type="subunit">
    <text evidence="12">Interacts with the Sec translocase complex via SecD. Specifically interacts with transmembrane segments of nascent integral membrane proteins during membrane integration.</text>
</comment>
<gene>
    <name evidence="20" type="ORF">SAMN02745716_0658</name>
</gene>
<evidence type="ECO:0000256" key="1">
    <source>
        <dbReference type="ARBA" id="ARBA00004651"/>
    </source>
</evidence>
<reference evidence="21" key="1">
    <citation type="submission" date="2016-10" db="EMBL/GenBank/DDBJ databases">
        <authorList>
            <person name="Varghese N."/>
            <person name="Submissions S."/>
        </authorList>
    </citation>
    <scope>NUCLEOTIDE SEQUENCE [LARGE SCALE GENOMIC DNA]</scope>
    <source>
        <strain evidence="21">ATCC 35263</strain>
    </source>
</reference>
<dbReference type="RefSeq" id="WP_093116182.1">
    <property type="nucleotide sequence ID" value="NZ_FNWJ01000001.1"/>
</dbReference>
<evidence type="ECO:0000256" key="9">
    <source>
        <dbReference type="ARBA" id="ARBA00023136"/>
    </source>
</evidence>
<comment type="subcellular location">
    <subcellularLocation>
        <location evidence="1">Cell membrane</location>
        <topology evidence="1">Multi-pass membrane protein</topology>
    </subcellularLocation>
    <subcellularLocation>
        <location evidence="16">Membrane</location>
        <topology evidence="16">Multi-pass membrane protein</topology>
    </subcellularLocation>
</comment>
<evidence type="ECO:0000256" key="2">
    <source>
        <dbReference type="ARBA" id="ARBA00010527"/>
    </source>
</evidence>
<dbReference type="PANTHER" id="PTHR12428">
    <property type="entry name" value="OXA1"/>
    <property type="match status" value="1"/>
</dbReference>
<evidence type="ECO:0000256" key="3">
    <source>
        <dbReference type="ARBA" id="ARBA00015325"/>
    </source>
</evidence>
<evidence type="ECO:0000256" key="16">
    <source>
        <dbReference type="RuleBase" id="RU003945"/>
    </source>
</evidence>
<feature type="compositionally biased region" description="Low complexity" evidence="17">
    <location>
        <begin position="227"/>
        <end position="237"/>
    </location>
</feature>
<feature type="transmembrane region" description="Helical" evidence="18">
    <location>
        <begin position="148"/>
        <end position="170"/>
    </location>
</feature>
<evidence type="ECO:0000256" key="15">
    <source>
        <dbReference type="ARBA" id="ARBA00033342"/>
    </source>
</evidence>
<evidence type="ECO:0000256" key="6">
    <source>
        <dbReference type="ARBA" id="ARBA00022692"/>
    </source>
</evidence>
<feature type="transmembrane region" description="Helical" evidence="18">
    <location>
        <begin position="32"/>
        <end position="52"/>
    </location>
</feature>
<evidence type="ECO:0000256" key="18">
    <source>
        <dbReference type="SAM" id="Phobius"/>
    </source>
</evidence>
<dbReference type="GO" id="GO:0032977">
    <property type="term" value="F:membrane insertase activity"/>
    <property type="evidence" value="ECO:0007669"/>
    <property type="project" value="InterPro"/>
</dbReference>
<dbReference type="InterPro" id="IPR028055">
    <property type="entry name" value="YidC/Oxa/ALB_C"/>
</dbReference>
<keyword evidence="8 18" id="KW-1133">Transmembrane helix</keyword>
<dbReference type="Proteomes" id="UP000222056">
    <property type="component" value="Unassembled WGS sequence"/>
</dbReference>
<dbReference type="EMBL" id="FNWJ01000001">
    <property type="protein sequence ID" value="SEH11102.1"/>
    <property type="molecule type" value="Genomic_DNA"/>
</dbReference>
<dbReference type="GO" id="GO:0015031">
    <property type="term" value="P:protein transport"/>
    <property type="evidence" value="ECO:0007669"/>
    <property type="project" value="UniProtKB-KW"/>
</dbReference>
<evidence type="ECO:0000313" key="21">
    <source>
        <dbReference type="Proteomes" id="UP000222056"/>
    </source>
</evidence>
<evidence type="ECO:0000256" key="12">
    <source>
        <dbReference type="ARBA" id="ARBA00026028"/>
    </source>
</evidence>
<dbReference type="NCBIfam" id="TIGR03592">
    <property type="entry name" value="yidC_oxa1_cterm"/>
    <property type="match status" value="1"/>
</dbReference>
<keyword evidence="21" id="KW-1185">Reference proteome</keyword>
<evidence type="ECO:0000256" key="4">
    <source>
        <dbReference type="ARBA" id="ARBA00022448"/>
    </source>
</evidence>
<evidence type="ECO:0000256" key="7">
    <source>
        <dbReference type="ARBA" id="ARBA00022927"/>
    </source>
</evidence>
<feature type="transmembrane region" description="Helical" evidence="18">
    <location>
        <begin position="182"/>
        <end position="203"/>
    </location>
</feature>
<dbReference type="GO" id="GO:0051205">
    <property type="term" value="P:protein insertion into membrane"/>
    <property type="evidence" value="ECO:0007669"/>
    <property type="project" value="TreeGrafter"/>
</dbReference>
<dbReference type="Pfam" id="PF02096">
    <property type="entry name" value="60KD_IMP"/>
    <property type="match status" value="1"/>
</dbReference>
<keyword evidence="7" id="KW-0653">Protein transport</keyword>
<dbReference type="AlphaFoldDB" id="A0A1H6FL48"/>
<evidence type="ECO:0000256" key="14">
    <source>
        <dbReference type="ARBA" id="ARBA00033245"/>
    </source>
</evidence>